<evidence type="ECO:0000313" key="2">
    <source>
        <dbReference type="Proteomes" id="UP000324222"/>
    </source>
</evidence>
<dbReference type="AlphaFoldDB" id="A0A5B7JPJ1"/>
<dbReference type="EMBL" id="VSRR010106231">
    <property type="protein sequence ID" value="MPC96505.1"/>
    <property type="molecule type" value="Genomic_DNA"/>
</dbReference>
<gene>
    <name evidence="1" type="ORF">E2C01_091768</name>
</gene>
<reference evidence="1 2" key="1">
    <citation type="submission" date="2019-05" db="EMBL/GenBank/DDBJ databases">
        <title>Another draft genome of Portunus trituberculatus and its Hox gene families provides insights of decapod evolution.</title>
        <authorList>
            <person name="Jeong J.-H."/>
            <person name="Song I."/>
            <person name="Kim S."/>
            <person name="Choi T."/>
            <person name="Kim D."/>
            <person name="Ryu S."/>
            <person name="Kim W."/>
        </authorList>
    </citation>
    <scope>NUCLEOTIDE SEQUENCE [LARGE SCALE GENOMIC DNA]</scope>
    <source>
        <tissue evidence="1">Muscle</tissue>
    </source>
</reference>
<organism evidence="1 2">
    <name type="scientific">Portunus trituberculatus</name>
    <name type="common">Swimming crab</name>
    <name type="synonym">Neptunus trituberculatus</name>
    <dbReference type="NCBI Taxonomy" id="210409"/>
    <lineage>
        <taxon>Eukaryota</taxon>
        <taxon>Metazoa</taxon>
        <taxon>Ecdysozoa</taxon>
        <taxon>Arthropoda</taxon>
        <taxon>Crustacea</taxon>
        <taxon>Multicrustacea</taxon>
        <taxon>Malacostraca</taxon>
        <taxon>Eumalacostraca</taxon>
        <taxon>Eucarida</taxon>
        <taxon>Decapoda</taxon>
        <taxon>Pleocyemata</taxon>
        <taxon>Brachyura</taxon>
        <taxon>Eubrachyura</taxon>
        <taxon>Portunoidea</taxon>
        <taxon>Portunidae</taxon>
        <taxon>Portuninae</taxon>
        <taxon>Portunus</taxon>
    </lineage>
</organism>
<proteinExistence type="predicted"/>
<keyword evidence="2" id="KW-1185">Reference proteome</keyword>
<sequence>MTWVRNYGITDTVKRGKQSSKSGSDLNKCTLSDRRDTVESCVLWRPRGSLSAQVRILSTVP</sequence>
<comment type="caution">
    <text evidence="1">The sequence shown here is derived from an EMBL/GenBank/DDBJ whole genome shotgun (WGS) entry which is preliminary data.</text>
</comment>
<dbReference type="Proteomes" id="UP000324222">
    <property type="component" value="Unassembled WGS sequence"/>
</dbReference>
<name>A0A5B7JPJ1_PORTR</name>
<protein>
    <submittedName>
        <fullName evidence="1">Uncharacterized protein</fullName>
    </submittedName>
</protein>
<accession>A0A5B7JPJ1</accession>
<evidence type="ECO:0000313" key="1">
    <source>
        <dbReference type="EMBL" id="MPC96505.1"/>
    </source>
</evidence>